<evidence type="ECO:0000313" key="2">
    <source>
        <dbReference type="EnsemblMetazoa" id="CLYHEMP000550.1"/>
    </source>
</evidence>
<dbReference type="PANTHER" id="PTHR23011">
    <property type="entry name" value="CYCLIC NUCLEOTIDE-BINDING DOMAIN CONTAINING PROTEIN"/>
    <property type="match status" value="1"/>
</dbReference>
<name>A0A7M5TR00_9CNID</name>
<dbReference type="PANTHER" id="PTHR23011:SF41">
    <property type="entry name" value="CYCLIC NUCLEOTIDE-BINDING DOMAIN-CONTAINING PROTEIN"/>
    <property type="match status" value="1"/>
</dbReference>
<dbReference type="GeneID" id="136800158"/>
<dbReference type="RefSeq" id="XP_066912874.1">
    <property type="nucleotide sequence ID" value="XM_067056773.1"/>
</dbReference>
<dbReference type="SMART" id="SM00100">
    <property type="entry name" value="cNMP"/>
    <property type="match status" value="1"/>
</dbReference>
<dbReference type="SUPFAM" id="SSF51206">
    <property type="entry name" value="cAMP-binding domain-like"/>
    <property type="match status" value="2"/>
</dbReference>
<dbReference type="EnsemblMetazoa" id="CLYHEMT000550.1">
    <property type="protein sequence ID" value="CLYHEMP000550.1"/>
    <property type="gene ID" value="CLYHEMG000550"/>
</dbReference>
<dbReference type="Pfam" id="PF00027">
    <property type="entry name" value="cNMP_binding"/>
    <property type="match status" value="1"/>
</dbReference>
<dbReference type="Gene3D" id="2.60.120.10">
    <property type="entry name" value="Jelly Rolls"/>
    <property type="match status" value="2"/>
</dbReference>
<feature type="domain" description="Cyclic nucleotide-binding" evidence="1">
    <location>
        <begin position="213"/>
        <end position="319"/>
    </location>
</feature>
<proteinExistence type="predicted"/>
<dbReference type="InterPro" id="IPR014710">
    <property type="entry name" value="RmlC-like_jellyroll"/>
</dbReference>
<dbReference type="OrthoDB" id="166212at2759"/>
<organism evidence="2 3">
    <name type="scientific">Clytia hemisphaerica</name>
    <dbReference type="NCBI Taxonomy" id="252671"/>
    <lineage>
        <taxon>Eukaryota</taxon>
        <taxon>Metazoa</taxon>
        <taxon>Cnidaria</taxon>
        <taxon>Hydrozoa</taxon>
        <taxon>Hydroidolina</taxon>
        <taxon>Leptothecata</taxon>
        <taxon>Obeliida</taxon>
        <taxon>Clytiidae</taxon>
        <taxon>Clytia</taxon>
    </lineage>
</organism>
<keyword evidence="3" id="KW-1185">Reference proteome</keyword>
<evidence type="ECO:0000313" key="3">
    <source>
        <dbReference type="Proteomes" id="UP000594262"/>
    </source>
</evidence>
<dbReference type="AlphaFoldDB" id="A0A7M5TR00"/>
<reference evidence="2" key="1">
    <citation type="submission" date="2021-01" db="UniProtKB">
        <authorList>
            <consortium name="EnsemblMetazoa"/>
        </authorList>
    </citation>
    <scope>IDENTIFICATION</scope>
</reference>
<accession>A0A7M5TR00</accession>
<dbReference type="PROSITE" id="PS50042">
    <property type="entry name" value="CNMP_BINDING_3"/>
    <property type="match status" value="1"/>
</dbReference>
<protein>
    <recommendedName>
        <fullName evidence="1">Cyclic nucleotide-binding domain-containing protein</fullName>
    </recommendedName>
</protein>
<evidence type="ECO:0000259" key="1">
    <source>
        <dbReference type="PROSITE" id="PS50042"/>
    </source>
</evidence>
<dbReference type="Proteomes" id="UP000594262">
    <property type="component" value="Unplaced"/>
</dbReference>
<dbReference type="CDD" id="cd00038">
    <property type="entry name" value="CAP_ED"/>
    <property type="match status" value="1"/>
</dbReference>
<dbReference type="InterPro" id="IPR018490">
    <property type="entry name" value="cNMP-bd_dom_sf"/>
</dbReference>
<dbReference type="InterPro" id="IPR000595">
    <property type="entry name" value="cNMP-bd_dom"/>
</dbReference>
<sequence>MLRTRKISSYTPSYDHCYQGQRKSITDRLPVITDIDRRLRINNSSSNENRKRSLYVARPIEGVYVKPRLRRHTVQVNVSMVNIKQQSSNKAKFSLVVPTLSNDHLIEMFRRTLRLVRTLCRVALAIRRYAVNKNDTRVLVDFQDYVKPPSRYNLPDWNKEKDRGNMYFNKHVFSMDSNRTFPSWARRLCELAPENRPEASLDKLKRYLRGHPSFSKFNENIQKELVKNVLYHRYDRKRIILNQGDNAEYFYIMISGNVYVNISHRDANTGVEVTKTVDELKNQCSFGATGLMYNTKRTASVVCDSYVEVLLIDSDTFREYCSSFLMQEHEKQKMFLNSHEVFRSWSERRMKLLSYDVKSQYFRAKKVIDYDLLNSKYVYFVTKGSVDVLYKNSEDEHEWLHSEKLNRHVGILGGNRIFAPNSCNIKWVAIQNDALKNHSIKVLLISNEATVLYIPRSRFEEVAPKNFLTTFDFKDEFDYLSPGAYEKERKKAVQWMEYRQQMTQRFTKTFKDA</sequence>